<name>A0ACB8RV10_9AGAM</name>
<dbReference type="Proteomes" id="UP000814033">
    <property type="component" value="Unassembled WGS sequence"/>
</dbReference>
<proteinExistence type="predicted"/>
<protein>
    <submittedName>
        <fullName evidence="1">Uncharacterized protein</fullName>
    </submittedName>
</protein>
<reference evidence="1" key="2">
    <citation type="journal article" date="2022" name="New Phytol.">
        <title>Evolutionary transition to the ectomycorrhizal habit in the genomes of a hyperdiverse lineage of mushroom-forming fungi.</title>
        <authorList>
            <person name="Looney B."/>
            <person name="Miyauchi S."/>
            <person name="Morin E."/>
            <person name="Drula E."/>
            <person name="Courty P.E."/>
            <person name="Kohler A."/>
            <person name="Kuo A."/>
            <person name="LaButti K."/>
            <person name="Pangilinan J."/>
            <person name="Lipzen A."/>
            <person name="Riley R."/>
            <person name="Andreopoulos W."/>
            <person name="He G."/>
            <person name="Johnson J."/>
            <person name="Nolan M."/>
            <person name="Tritt A."/>
            <person name="Barry K.W."/>
            <person name="Grigoriev I.V."/>
            <person name="Nagy L.G."/>
            <person name="Hibbett D."/>
            <person name="Henrissat B."/>
            <person name="Matheny P.B."/>
            <person name="Labbe J."/>
            <person name="Martin F.M."/>
        </authorList>
    </citation>
    <scope>NUCLEOTIDE SEQUENCE</scope>
    <source>
        <strain evidence="1">FP105234-sp</strain>
    </source>
</reference>
<sequence>MARATRSTRLHDNKAAEDTPPPVASKAKAGSKKRKRSSVAGTDEPAAKQPRTDTDDDAVIKEEVAAQPEVVEKPPETKGAGDVPLDPEDAQRILDILETVDTQGLLDRVFPLPADPAEAAASDAQSSQPRSYSFRTLLKEYSRHPLRVLRSAVQPLFPVFAHPRSRPSAPAAEQLKFCHLALSLLDQSSFNCNHSALDIESIIPDRPDAIRDDSDPSGLKPAASTLSSADVPRKRKYALMQKLPTGEWWTSLNSDFASPTADGKDLKDLPTAHAEVVAILPDPTNPTDAAVPTLGSYTRKAPAKKPALPGARRVSVGAFLDYGPYASFAPTFDQDGREVGRVALGEVIWQQERQRKLDAASAELAARREAAAPAADTDMEDVAEDEVVDVTEDERRKKAEEDEKATDEVLEALLPAEEVASLKEVLGSLELEQSVQELLERNSRALKRLEKLQLERLGGVGGGSSKVEVDSEEWDVAQGIADSLTLLASLRPRSSTSDASPLVPSPSVLRKLHRTLPTGPSEGWYGSLPPTTPIALRDDTTLHIKSGVTIPTVAPPVAPPAAPSTPAGKPPAAAPAASAAPSAPPYANYAYPGYPAGQQYRGAYPYTPTTSAYYPHAYAQTPGAPVPTSAPGQPTQYAAAGAQPYGYGAPWYGYQPGTPAPATPGGTPSYSTFFNGAAGAGGAQRAVANTVAASKNGWQGAQSYTPMLPAHLRGTAAAAAPGTPSPAPTPAGSGYSYYPGYAQPSSTAAAAAGPR</sequence>
<accession>A0ACB8RV10</accession>
<dbReference type="EMBL" id="MU275900">
    <property type="protein sequence ID" value="KAI0047647.1"/>
    <property type="molecule type" value="Genomic_DNA"/>
</dbReference>
<comment type="caution">
    <text evidence="1">The sequence shown here is derived from an EMBL/GenBank/DDBJ whole genome shotgun (WGS) entry which is preliminary data.</text>
</comment>
<organism evidence="1 2">
    <name type="scientific">Auriscalpium vulgare</name>
    <dbReference type="NCBI Taxonomy" id="40419"/>
    <lineage>
        <taxon>Eukaryota</taxon>
        <taxon>Fungi</taxon>
        <taxon>Dikarya</taxon>
        <taxon>Basidiomycota</taxon>
        <taxon>Agaricomycotina</taxon>
        <taxon>Agaricomycetes</taxon>
        <taxon>Russulales</taxon>
        <taxon>Auriscalpiaceae</taxon>
        <taxon>Auriscalpium</taxon>
    </lineage>
</organism>
<reference evidence="1" key="1">
    <citation type="submission" date="2021-02" db="EMBL/GenBank/DDBJ databases">
        <authorList>
            <consortium name="DOE Joint Genome Institute"/>
            <person name="Ahrendt S."/>
            <person name="Looney B.P."/>
            <person name="Miyauchi S."/>
            <person name="Morin E."/>
            <person name="Drula E."/>
            <person name="Courty P.E."/>
            <person name="Chicoki N."/>
            <person name="Fauchery L."/>
            <person name="Kohler A."/>
            <person name="Kuo A."/>
            <person name="Labutti K."/>
            <person name="Pangilinan J."/>
            <person name="Lipzen A."/>
            <person name="Riley R."/>
            <person name="Andreopoulos W."/>
            <person name="He G."/>
            <person name="Johnson J."/>
            <person name="Barry K.W."/>
            <person name="Grigoriev I.V."/>
            <person name="Nagy L."/>
            <person name="Hibbett D."/>
            <person name="Henrissat B."/>
            <person name="Matheny P.B."/>
            <person name="Labbe J."/>
            <person name="Martin F."/>
        </authorList>
    </citation>
    <scope>NUCLEOTIDE SEQUENCE</scope>
    <source>
        <strain evidence="1">FP105234-sp</strain>
    </source>
</reference>
<keyword evidence="2" id="KW-1185">Reference proteome</keyword>
<evidence type="ECO:0000313" key="1">
    <source>
        <dbReference type="EMBL" id="KAI0047647.1"/>
    </source>
</evidence>
<evidence type="ECO:0000313" key="2">
    <source>
        <dbReference type="Proteomes" id="UP000814033"/>
    </source>
</evidence>
<gene>
    <name evidence="1" type="ORF">FA95DRAFT_1589070</name>
</gene>